<dbReference type="Gene3D" id="1.25.40.420">
    <property type="match status" value="1"/>
</dbReference>
<evidence type="ECO:0000313" key="4">
    <source>
        <dbReference type="Proteomes" id="UP000022910"/>
    </source>
</evidence>
<dbReference type="Pfam" id="PF07534">
    <property type="entry name" value="TLD"/>
    <property type="match status" value="1"/>
</dbReference>
<evidence type="ECO:0000259" key="1">
    <source>
        <dbReference type="PROSITE" id="PS50097"/>
    </source>
</evidence>
<dbReference type="Proteomes" id="UP000022910">
    <property type="component" value="Unassembled WGS sequence"/>
</dbReference>
<dbReference type="CDD" id="cd18186">
    <property type="entry name" value="BTB_POZ_ZBTB_KLHL-like"/>
    <property type="match status" value="1"/>
</dbReference>
<comment type="caution">
    <text evidence="3">The sequence shown here is derived from an EMBL/GenBank/DDBJ whole genome shotgun (WGS) entry which is preliminary data.</text>
</comment>
<dbReference type="HOGENOM" id="CLU_021542_0_2_1"/>
<dbReference type="EMBL" id="JEMT01025925">
    <property type="protein sequence ID" value="EXX60452.1"/>
    <property type="molecule type" value="Genomic_DNA"/>
</dbReference>
<dbReference type="InterPro" id="IPR011705">
    <property type="entry name" value="BACK"/>
</dbReference>
<dbReference type="PANTHER" id="PTHR46306">
    <property type="entry name" value="BTB/POZ DOMAIN-CONTAINING PROTEIN 9"/>
    <property type="match status" value="1"/>
</dbReference>
<evidence type="ECO:0000259" key="2">
    <source>
        <dbReference type="PROSITE" id="PS51886"/>
    </source>
</evidence>
<proteinExistence type="predicted"/>
<feature type="domain" description="BTB" evidence="1">
    <location>
        <begin position="24"/>
        <end position="97"/>
    </location>
</feature>
<dbReference type="AlphaFoldDB" id="A0A015IT93"/>
<keyword evidence="4" id="KW-1185">Reference proteome</keyword>
<evidence type="ECO:0000313" key="3">
    <source>
        <dbReference type="EMBL" id="EXX60452.1"/>
    </source>
</evidence>
<reference evidence="3 4" key="1">
    <citation type="submission" date="2014-02" db="EMBL/GenBank/DDBJ databases">
        <title>Single nucleus genome sequencing reveals high similarity among nuclei of an endomycorrhizal fungus.</title>
        <authorList>
            <person name="Lin K."/>
            <person name="Geurts R."/>
            <person name="Zhang Z."/>
            <person name="Limpens E."/>
            <person name="Saunders D.G."/>
            <person name="Mu D."/>
            <person name="Pang E."/>
            <person name="Cao H."/>
            <person name="Cha H."/>
            <person name="Lin T."/>
            <person name="Zhou Q."/>
            <person name="Shang Y."/>
            <person name="Li Y."/>
            <person name="Ivanov S."/>
            <person name="Sharma T."/>
            <person name="Velzen R.V."/>
            <person name="Ruijter N.D."/>
            <person name="Aanen D.K."/>
            <person name="Win J."/>
            <person name="Kamoun S."/>
            <person name="Bisseling T."/>
            <person name="Huang S."/>
        </authorList>
    </citation>
    <scope>NUCLEOTIDE SEQUENCE [LARGE SCALE GENOMIC DNA]</scope>
    <source>
        <strain evidence="4">DAOM197198w</strain>
    </source>
</reference>
<dbReference type="InterPro" id="IPR011333">
    <property type="entry name" value="SKP1/BTB/POZ_sf"/>
</dbReference>
<dbReference type="GO" id="GO:0005737">
    <property type="term" value="C:cytoplasm"/>
    <property type="evidence" value="ECO:0007669"/>
    <property type="project" value="TreeGrafter"/>
</dbReference>
<name>A0A015IT93_RHIIW</name>
<dbReference type="SMART" id="SM00225">
    <property type="entry name" value="BTB"/>
    <property type="match status" value="1"/>
</dbReference>
<feature type="domain" description="TLDc" evidence="2">
    <location>
        <begin position="308"/>
        <end position="479"/>
    </location>
</feature>
<protein>
    <recommendedName>
        <fullName evidence="5">Kelch-like protein 17</fullName>
    </recommendedName>
</protein>
<dbReference type="Pfam" id="PF07707">
    <property type="entry name" value="BACK"/>
    <property type="match status" value="1"/>
</dbReference>
<dbReference type="InterPro" id="IPR052407">
    <property type="entry name" value="BTB_POZ_domain_cont_9"/>
</dbReference>
<evidence type="ECO:0008006" key="5">
    <source>
        <dbReference type="Google" id="ProtNLM"/>
    </source>
</evidence>
<organism evidence="3 4">
    <name type="scientific">Rhizophagus irregularis (strain DAOM 197198w)</name>
    <name type="common">Glomus intraradices</name>
    <dbReference type="NCBI Taxonomy" id="1432141"/>
    <lineage>
        <taxon>Eukaryota</taxon>
        <taxon>Fungi</taxon>
        <taxon>Fungi incertae sedis</taxon>
        <taxon>Mucoromycota</taxon>
        <taxon>Glomeromycotina</taxon>
        <taxon>Glomeromycetes</taxon>
        <taxon>Glomerales</taxon>
        <taxon>Glomeraceae</taxon>
        <taxon>Rhizophagus</taxon>
    </lineage>
</organism>
<accession>A0A015IT93</accession>
<dbReference type="PROSITE" id="PS51886">
    <property type="entry name" value="TLDC"/>
    <property type="match status" value="1"/>
</dbReference>
<dbReference type="Gene3D" id="3.30.710.10">
    <property type="entry name" value="Potassium Channel Kv1.1, Chain A"/>
    <property type="match status" value="1"/>
</dbReference>
<sequence length="485" mass="56794">MVENKFLLKLSQNLLEILDDDQYNDIIIEVGNDPYIKIFRAHMVILSYRSPYLRRILSTNKKENDESLVHIKLPNISPNIFEIILGYIYGGKISLEKFDTTDVVRILVAAGELSLRELITYIQSYLIKKKSTWVEKNFNLVYQTSFKNETFLELQRYCTDSISKDPDKIFHTPNFFSIPEKLLINLIQNDNLTMNEIEVWDHVLKWGLAQNPELPSDPTKFSKEDFNILRDTLEKFIPFIKFYNLSSKEFLVKVLPYKKVLPKELHKNLIKYYLDPNNSNNNNNKSEGTKSYIPKEINSKNIKSIDSKIITSQHAELISSWIDRYDITDKLITNNTYDFKLLIRGSRDGFSPKKFHEICDCLPHTVSIIKVKYHNEILGGYNQITWDSDSMLDIAKDNFIFSFKDKDNIDNHILSRVKNEKQAINNWFIHGPSFGDGDLTLSGLNYYDDNYCKKSSYEVPIRESGDRFSIEEYEVFQIIKENKLL</sequence>
<dbReference type="OrthoDB" id="6359816at2759"/>
<dbReference type="SUPFAM" id="SSF54695">
    <property type="entry name" value="POZ domain"/>
    <property type="match status" value="1"/>
</dbReference>
<dbReference type="InterPro" id="IPR000210">
    <property type="entry name" value="BTB/POZ_dom"/>
</dbReference>
<gene>
    <name evidence="3" type="ORF">RirG_179710</name>
</gene>
<dbReference type="InterPro" id="IPR006571">
    <property type="entry name" value="TLDc_dom"/>
</dbReference>
<dbReference type="Pfam" id="PF00651">
    <property type="entry name" value="BTB"/>
    <property type="match status" value="1"/>
</dbReference>
<dbReference type="PROSITE" id="PS50097">
    <property type="entry name" value="BTB"/>
    <property type="match status" value="1"/>
</dbReference>
<dbReference type="PANTHER" id="PTHR46306:SF1">
    <property type="entry name" value="BTB_POZ DOMAIN-CONTAINING PROTEIN 9"/>
    <property type="match status" value="1"/>
</dbReference>